<dbReference type="SUPFAM" id="SSF101874">
    <property type="entry name" value="YceI-like"/>
    <property type="match status" value="1"/>
</dbReference>
<dbReference type="RefSeq" id="WP_146473074.1">
    <property type="nucleotide sequence ID" value="NZ_BNCF01000005.1"/>
</dbReference>
<keyword evidence="4" id="KW-1185">Reference proteome</keyword>
<organism evidence="3 4">
    <name type="scientific">Vulcaniibacterium thermophilum</name>
    <dbReference type="NCBI Taxonomy" id="1169913"/>
    <lineage>
        <taxon>Bacteria</taxon>
        <taxon>Pseudomonadati</taxon>
        <taxon>Pseudomonadota</taxon>
        <taxon>Gammaproteobacteria</taxon>
        <taxon>Lysobacterales</taxon>
        <taxon>Lysobacteraceae</taxon>
        <taxon>Vulcaniibacterium</taxon>
    </lineage>
</organism>
<feature type="signal peptide" evidence="1">
    <location>
        <begin position="1"/>
        <end position="19"/>
    </location>
</feature>
<dbReference type="PANTHER" id="PTHR34406:SF1">
    <property type="entry name" value="PROTEIN YCEI"/>
    <property type="match status" value="1"/>
</dbReference>
<sequence length="194" mass="20655">MLKSVALAVLLAAVASAHAAPRSYRIDPAHTSVIASWNHLGFSNPVAHFGEVEGTIVYDAEKPEASRVEVTLPLTGLDSHVPKLDEHLRSADFFDAARHPAITFRSTRVEAAGANRLKVTGDLTVRGVTRPVVLDVVVNKVGEHPMTRKPMAGFDASTTLKRSEFGLGRGVPNVSDEVTIRISTEAVGDAGMAP</sequence>
<dbReference type="OrthoDB" id="9811006at2"/>
<name>A0A919DA29_9GAMM</name>
<feature type="domain" description="Lipid/polyisoprenoid-binding YceI-like" evidence="2">
    <location>
        <begin position="23"/>
        <end position="187"/>
    </location>
</feature>
<dbReference type="Proteomes" id="UP000636453">
    <property type="component" value="Unassembled WGS sequence"/>
</dbReference>
<dbReference type="Pfam" id="PF04264">
    <property type="entry name" value="YceI"/>
    <property type="match status" value="1"/>
</dbReference>
<dbReference type="PANTHER" id="PTHR34406">
    <property type="entry name" value="PROTEIN YCEI"/>
    <property type="match status" value="1"/>
</dbReference>
<dbReference type="InterPro" id="IPR036761">
    <property type="entry name" value="TTHA0802/YceI-like_sf"/>
</dbReference>
<reference evidence="3" key="1">
    <citation type="journal article" date="2014" name="Int. J. Syst. Evol. Microbiol.">
        <title>Complete genome sequence of Corynebacterium casei LMG S-19264T (=DSM 44701T), isolated from a smear-ripened cheese.</title>
        <authorList>
            <consortium name="US DOE Joint Genome Institute (JGI-PGF)"/>
            <person name="Walter F."/>
            <person name="Albersmeier A."/>
            <person name="Kalinowski J."/>
            <person name="Ruckert C."/>
        </authorList>
    </citation>
    <scope>NUCLEOTIDE SEQUENCE</scope>
    <source>
        <strain evidence="3">KCTC 32020</strain>
    </source>
</reference>
<evidence type="ECO:0000256" key="1">
    <source>
        <dbReference type="SAM" id="SignalP"/>
    </source>
</evidence>
<evidence type="ECO:0000259" key="2">
    <source>
        <dbReference type="SMART" id="SM00867"/>
    </source>
</evidence>
<evidence type="ECO:0000313" key="4">
    <source>
        <dbReference type="Proteomes" id="UP000636453"/>
    </source>
</evidence>
<dbReference type="SMART" id="SM00867">
    <property type="entry name" value="YceI"/>
    <property type="match status" value="1"/>
</dbReference>
<dbReference type="Gene3D" id="2.40.128.110">
    <property type="entry name" value="Lipid/polyisoprenoid-binding, YceI-like"/>
    <property type="match status" value="1"/>
</dbReference>
<dbReference type="AlphaFoldDB" id="A0A919DA29"/>
<keyword evidence="1" id="KW-0732">Signal</keyword>
<feature type="chain" id="PRO_5037541839" description="Lipid/polyisoprenoid-binding YceI-like domain-containing protein" evidence="1">
    <location>
        <begin position="20"/>
        <end position="194"/>
    </location>
</feature>
<accession>A0A919DA29</accession>
<protein>
    <recommendedName>
        <fullName evidence="2">Lipid/polyisoprenoid-binding YceI-like domain-containing protein</fullName>
    </recommendedName>
</protein>
<dbReference type="InterPro" id="IPR007372">
    <property type="entry name" value="Lipid/polyisoprenoid-bd_YceI"/>
</dbReference>
<gene>
    <name evidence="3" type="ORF">GCM10007167_11390</name>
</gene>
<reference evidence="3" key="2">
    <citation type="submission" date="2020-09" db="EMBL/GenBank/DDBJ databases">
        <authorList>
            <person name="Sun Q."/>
            <person name="Kim S."/>
        </authorList>
    </citation>
    <scope>NUCLEOTIDE SEQUENCE</scope>
    <source>
        <strain evidence="3">KCTC 32020</strain>
    </source>
</reference>
<evidence type="ECO:0000313" key="3">
    <source>
        <dbReference type="EMBL" id="GHE31175.1"/>
    </source>
</evidence>
<dbReference type="EMBL" id="BNCF01000005">
    <property type="protein sequence ID" value="GHE31175.1"/>
    <property type="molecule type" value="Genomic_DNA"/>
</dbReference>
<comment type="caution">
    <text evidence="3">The sequence shown here is derived from an EMBL/GenBank/DDBJ whole genome shotgun (WGS) entry which is preliminary data.</text>
</comment>
<proteinExistence type="predicted"/>